<feature type="transmembrane region" description="Helical" evidence="9">
    <location>
        <begin position="34"/>
        <end position="56"/>
    </location>
</feature>
<dbReference type="Gene3D" id="3.30.565.10">
    <property type="entry name" value="Histidine kinase-like ATPase, C-terminal domain"/>
    <property type="match status" value="1"/>
</dbReference>
<evidence type="ECO:0000256" key="4">
    <source>
        <dbReference type="ARBA" id="ARBA00022679"/>
    </source>
</evidence>
<keyword evidence="4" id="KW-0808">Transferase</keyword>
<dbReference type="EMBL" id="FQZR01000009">
    <property type="protein sequence ID" value="SHJ67913.1"/>
    <property type="molecule type" value="Genomic_DNA"/>
</dbReference>
<evidence type="ECO:0000256" key="9">
    <source>
        <dbReference type="SAM" id="Phobius"/>
    </source>
</evidence>
<dbReference type="CDD" id="cd00082">
    <property type="entry name" value="HisKA"/>
    <property type="match status" value="1"/>
</dbReference>
<protein>
    <recommendedName>
        <fullName evidence="2">histidine kinase</fullName>
        <ecNumber evidence="2">2.7.13.3</ecNumber>
    </recommendedName>
</protein>
<keyword evidence="8" id="KW-0902">Two-component regulatory system</keyword>
<dbReference type="Gene3D" id="1.10.287.130">
    <property type="match status" value="1"/>
</dbReference>
<evidence type="ECO:0000259" key="10">
    <source>
        <dbReference type="PROSITE" id="PS50109"/>
    </source>
</evidence>
<dbReference type="SUPFAM" id="SSF55874">
    <property type="entry name" value="ATPase domain of HSP90 chaperone/DNA topoisomerase II/histidine kinase"/>
    <property type="match status" value="1"/>
</dbReference>
<dbReference type="EC" id="2.7.13.3" evidence="2"/>
<dbReference type="InterPro" id="IPR036890">
    <property type="entry name" value="HATPase_C_sf"/>
</dbReference>
<dbReference type="SMART" id="SM00388">
    <property type="entry name" value="HisKA"/>
    <property type="match status" value="1"/>
</dbReference>
<evidence type="ECO:0000313" key="11">
    <source>
        <dbReference type="EMBL" id="SHJ67913.1"/>
    </source>
</evidence>
<organism evidence="11 12">
    <name type="scientific">Halodesulfovibrio aestuarii</name>
    <dbReference type="NCBI Taxonomy" id="126333"/>
    <lineage>
        <taxon>Bacteria</taxon>
        <taxon>Pseudomonadati</taxon>
        <taxon>Thermodesulfobacteriota</taxon>
        <taxon>Desulfovibrionia</taxon>
        <taxon>Desulfovibrionales</taxon>
        <taxon>Desulfovibrionaceae</taxon>
        <taxon>Halodesulfovibrio</taxon>
    </lineage>
</organism>
<dbReference type="SUPFAM" id="SSF47384">
    <property type="entry name" value="Homodimeric domain of signal transducing histidine kinase"/>
    <property type="match status" value="1"/>
</dbReference>
<proteinExistence type="predicted"/>
<evidence type="ECO:0000256" key="5">
    <source>
        <dbReference type="ARBA" id="ARBA00022741"/>
    </source>
</evidence>
<dbReference type="Proteomes" id="UP000184001">
    <property type="component" value="Unassembled WGS sequence"/>
</dbReference>
<dbReference type="RefSeq" id="WP_019999298.1">
    <property type="nucleotide sequence ID" value="NZ_CP192219.1"/>
</dbReference>
<dbReference type="InterPro" id="IPR005467">
    <property type="entry name" value="His_kinase_dom"/>
</dbReference>
<dbReference type="PRINTS" id="PR00344">
    <property type="entry name" value="BCTRLSENSOR"/>
</dbReference>
<dbReference type="InterPro" id="IPR003661">
    <property type="entry name" value="HisK_dim/P_dom"/>
</dbReference>
<gene>
    <name evidence="11" type="ORF">SAMN05660830_02995</name>
</gene>
<keyword evidence="9" id="KW-0472">Membrane</keyword>
<dbReference type="PROSITE" id="PS50109">
    <property type="entry name" value="HIS_KIN"/>
    <property type="match status" value="1"/>
</dbReference>
<keyword evidence="9" id="KW-0812">Transmembrane</keyword>
<dbReference type="InterPro" id="IPR004358">
    <property type="entry name" value="Sig_transdc_His_kin-like_C"/>
</dbReference>
<feature type="domain" description="Histidine kinase" evidence="10">
    <location>
        <begin position="352"/>
        <end position="566"/>
    </location>
</feature>
<evidence type="ECO:0000256" key="2">
    <source>
        <dbReference type="ARBA" id="ARBA00012438"/>
    </source>
</evidence>
<dbReference type="GO" id="GO:0000155">
    <property type="term" value="F:phosphorelay sensor kinase activity"/>
    <property type="evidence" value="ECO:0007669"/>
    <property type="project" value="InterPro"/>
</dbReference>
<evidence type="ECO:0000256" key="8">
    <source>
        <dbReference type="ARBA" id="ARBA00023012"/>
    </source>
</evidence>
<evidence type="ECO:0000256" key="6">
    <source>
        <dbReference type="ARBA" id="ARBA00022777"/>
    </source>
</evidence>
<keyword evidence="5" id="KW-0547">Nucleotide-binding</keyword>
<evidence type="ECO:0000256" key="7">
    <source>
        <dbReference type="ARBA" id="ARBA00022840"/>
    </source>
</evidence>
<dbReference type="GO" id="GO:0005524">
    <property type="term" value="F:ATP binding"/>
    <property type="evidence" value="ECO:0007669"/>
    <property type="project" value="UniProtKB-KW"/>
</dbReference>
<keyword evidence="6 11" id="KW-0418">Kinase</keyword>
<dbReference type="PANTHER" id="PTHR43065:SF46">
    <property type="entry name" value="C4-DICARBOXYLATE TRANSPORT SENSOR PROTEIN DCTB"/>
    <property type="match status" value="1"/>
</dbReference>
<accession>A0A8G2CBZ9</accession>
<name>A0A8G2CBZ9_9BACT</name>
<evidence type="ECO:0000256" key="1">
    <source>
        <dbReference type="ARBA" id="ARBA00000085"/>
    </source>
</evidence>
<feature type="transmembrane region" description="Helical" evidence="9">
    <location>
        <begin position="297"/>
        <end position="320"/>
    </location>
</feature>
<dbReference type="InterPro" id="IPR003594">
    <property type="entry name" value="HATPase_dom"/>
</dbReference>
<comment type="caution">
    <text evidence="11">The sequence shown here is derived from an EMBL/GenBank/DDBJ whole genome shotgun (WGS) entry which is preliminary data.</text>
</comment>
<reference evidence="11 12" key="1">
    <citation type="submission" date="2016-11" db="EMBL/GenBank/DDBJ databases">
        <authorList>
            <person name="Varghese N."/>
            <person name="Submissions S."/>
        </authorList>
    </citation>
    <scope>NUCLEOTIDE SEQUENCE [LARGE SCALE GENOMIC DNA]</scope>
    <source>
        <strain evidence="11 12">DSM 17919</strain>
    </source>
</reference>
<evidence type="ECO:0000313" key="12">
    <source>
        <dbReference type="Proteomes" id="UP000184001"/>
    </source>
</evidence>
<keyword evidence="9" id="KW-1133">Transmembrane helix</keyword>
<dbReference type="InterPro" id="IPR036097">
    <property type="entry name" value="HisK_dim/P_sf"/>
</dbReference>
<sequence>MIALKRLSKIFVTNFVPKEEAGLRRYNVLRFKMIGLFGMVALVPLCLMALINFHIYKSSLDKEQRLSMLSLVNKTKYSFELYLNERLSAVSFIAATHDFEELSDSQNLRKIFHTAKGEFEGLVDLGLINSEGKQVAYAGPYNLLGNDYSEHDWFNETRVRGTYISSVFLGYRKLPHIAIAVESVTAGGEPWILRATIATEPFSKLISFMDLAPGVDAFLLNKNRVLQTESRLFGSVLSSVPFELPHAEYRGGNALVTVNKEKYSAAYVNFVQPEFILMAVRPALQATGAWFSLRTDLLVVLIGGAVLITIVAFGLTNVLIRQLMFADECRENILRDIEHTQKLSSIGRLAAGVAHEINNPLAVIKEKSGLMSDILARSPVTDATSVLERQISGITSSVERCSAITHRLLGFARKVEAKNEWLNVNEIVSEVLEFLEKEITKRSISINLMLEETLSEIESDKGQLQQVFLNIVSNSLEAVKEGGVIYIESKTVENGVEIVIGDDGCGMSEDTMRRIFEPFFTTKRNAGNGLGLAISYGIIQKLGGDISVTSHLGTGSVFTITLPLSAEPVRA</sequence>
<dbReference type="SMART" id="SM00387">
    <property type="entry name" value="HATPase_c"/>
    <property type="match status" value="1"/>
</dbReference>
<dbReference type="Pfam" id="PF00512">
    <property type="entry name" value="HisKA"/>
    <property type="match status" value="1"/>
</dbReference>
<keyword evidence="7" id="KW-0067">ATP-binding</keyword>
<dbReference type="PANTHER" id="PTHR43065">
    <property type="entry name" value="SENSOR HISTIDINE KINASE"/>
    <property type="match status" value="1"/>
</dbReference>
<comment type="catalytic activity">
    <reaction evidence="1">
        <text>ATP + protein L-histidine = ADP + protein N-phospho-L-histidine.</text>
        <dbReference type="EC" id="2.7.13.3"/>
    </reaction>
</comment>
<keyword evidence="3" id="KW-0597">Phosphoprotein</keyword>
<dbReference type="Pfam" id="PF02518">
    <property type="entry name" value="HATPase_c"/>
    <property type="match status" value="1"/>
</dbReference>
<evidence type="ECO:0000256" key="3">
    <source>
        <dbReference type="ARBA" id="ARBA00022553"/>
    </source>
</evidence>
<dbReference type="AlphaFoldDB" id="A0A8G2CBZ9"/>